<evidence type="ECO:0000256" key="1">
    <source>
        <dbReference type="ARBA" id="ARBA00022723"/>
    </source>
</evidence>
<comment type="caution">
    <text evidence="4">The sequence shown here is derived from an EMBL/GenBank/DDBJ whole genome shotgun (WGS) entry which is preliminary data.</text>
</comment>
<keyword evidence="2" id="KW-0186">Copper</keyword>
<feature type="domain" description="Tyrosinase copper-binding" evidence="3">
    <location>
        <begin position="199"/>
        <end position="216"/>
    </location>
</feature>
<proteinExistence type="predicted"/>
<dbReference type="PROSITE" id="PS00497">
    <property type="entry name" value="TYROSINASE_1"/>
    <property type="match status" value="1"/>
</dbReference>
<dbReference type="PANTHER" id="PTHR11474">
    <property type="entry name" value="TYROSINASE FAMILY MEMBER"/>
    <property type="match status" value="1"/>
</dbReference>
<dbReference type="InterPro" id="IPR008922">
    <property type="entry name" value="Di-copper_centre_dom_sf"/>
</dbReference>
<dbReference type="Pfam" id="PF00264">
    <property type="entry name" value="Tyrosinase"/>
    <property type="match status" value="1"/>
</dbReference>
<dbReference type="InterPro" id="IPR002227">
    <property type="entry name" value="Tyrosinase_Cu-bd"/>
</dbReference>
<dbReference type="Proteomes" id="UP001630127">
    <property type="component" value="Unassembled WGS sequence"/>
</dbReference>
<evidence type="ECO:0000259" key="3">
    <source>
        <dbReference type="PROSITE" id="PS00497"/>
    </source>
</evidence>
<name>A0ABD2YSQ0_9GENT</name>
<dbReference type="EMBL" id="JBJUIK010000012">
    <property type="protein sequence ID" value="KAL3508862.1"/>
    <property type="molecule type" value="Genomic_DNA"/>
</dbReference>
<sequence length="259" mass="29005">MASLTTPIPSTAFAQFISPSKPTFPDRRRCIKVTCNATNDDQKTPSSSHDDTKRIDGETNNLMKFDRRNVLLGIGGLYGATSFGAYPSAYAAPLVPTFTACHDSTDPDKKPIDCCPPAAAAADITDYVPTAPKFNTRLAAHLVDDTWLAKYKKALTAMRKHDDSDPRSFKAQANIHCAYCDGGYYQDGYADSKLLLDVHFSWLFFPFHRWYLYFFERICQKYADDDTFAIGIIPLACFSHPFSMTPHRHSTIAYAIRTI</sequence>
<dbReference type="GO" id="GO:0046872">
    <property type="term" value="F:metal ion binding"/>
    <property type="evidence" value="ECO:0007669"/>
    <property type="project" value="UniProtKB-KW"/>
</dbReference>
<dbReference type="InterPro" id="IPR050316">
    <property type="entry name" value="Tyrosinase/Hemocyanin"/>
</dbReference>
<dbReference type="Gene3D" id="1.10.1280.10">
    <property type="entry name" value="Di-copper center containing domain from catechol oxidase"/>
    <property type="match status" value="1"/>
</dbReference>
<organism evidence="4 5">
    <name type="scientific">Cinchona calisaya</name>
    <dbReference type="NCBI Taxonomy" id="153742"/>
    <lineage>
        <taxon>Eukaryota</taxon>
        <taxon>Viridiplantae</taxon>
        <taxon>Streptophyta</taxon>
        <taxon>Embryophyta</taxon>
        <taxon>Tracheophyta</taxon>
        <taxon>Spermatophyta</taxon>
        <taxon>Magnoliopsida</taxon>
        <taxon>eudicotyledons</taxon>
        <taxon>Gunneridae</taxon>
        <taxon>Pentapetalae</taxon>
        <taxon>asterids</taxon>
        <taxon>lamiids</taxon>
        <taxon>Gentianales</taxon>
        <taxon>Rubiaceae</taxon>
        <taxon>Cinchonoideae</taxon>
        <taxon>Cinchoneae</taxon>
        <taxon>Cinchona</taxon>
    </lineage>
</organism>
<dbReference type="PANTHER" id="PTHR11474:SF76">
    <property type="entry name" value="SHKT DOMAIN-CONTAINING PROTEIN"/>
    <property type="match status" value="1"/>
</dbReference>
<accession>A0ABD2YSQ0</accession>
<dbReference type="AlphaFoldDB" id="A0ABD2YSQ0"/>
<keyword evidence="1" id="KW-0479">Metal-binding</keyword>
<reference evidence="4 5" key="1">
    <citation type="submission" date="2024-11" db="EMBL/GenBank/DDBJ databases">
        <title>A near-complete genome assembly of Cinchona calisaya.</title>
        <authorList>
            <person name="Lian D.C."/>
            <person name="Zhao X.W."/>
            <person name="Wei L."/>
        </authorList>
    </citation>
    <scope>NUCLEOTIDE SEQUENCE [LARGE SCALE GENOMIC DNA]</scope>
    <source>
        <tissue evidence="4">Nenye</tissue>
    </source>
</reference>
<evidence type="ECO:0000256" key="2">
    <source>
        <dbReference type="ARBA" id="ARBA00023008"/>
    </source>
</evidence>
<evidence type="ECO:0000313" key="4">
    <source>
        <dbReference type="EMBL" id="KAL3508862.1"/>
    </source>
</evidence>
<evidence type="ECO:0000313" key="5">
    <source>
        <dbReference type="Proteomes" id="UP001630127"/>
    </source>
</evidence>
<protein>
    <recommendedName>
        <fullName evidence="3">Tyrosinase copper-binding domain-containing protein</fullName>
    </recommendedName>
</protein>
<keyword evidence="5" id="KW-1185">Reference proteome</keyword>
<dbReference type="SUPFAM" id="SSF48056">
    <property type="entry name" value="Di-copper centre-containing domain"/>
    <property type="match status" value="1"/>
</dbReference>
<gene>
    <name evidence="4" type="ORF">ACH5RR_028263</name>
</gene>